<proteinExistence type="inferred from homology"/>
<name>A0A849PAP3_9BURK</name>
<sequence>MPWIILLAAGIVHAQTFSGSVLPADLLAPLQLVSLAVLFTYLFKTKTVKQAVGYSFIFSLAHFCSGIYWLFISMNTYGNLAAPLAASAVVLLSAYLSLYPTLASAVFRLCRPTPSIWGAILLATLWGFAEWLRATVMTGFPWLNIAYAHVDGPLSGWAPLWGSYGVALLAALCAALLSIFILHLSTKQRHWGSLVALFTVLALGQGLKSIDWSHPIHSPISVRLVQGNIDQRDKFNPATMLSSMQENFDLASLPAADPEKKPQVVIFPETIIPGFQHQLAPEFWQHIIHSAANDQADYFIGTPYAEQLANNTQFIGNSIIAINGLTPVDALYQANGVPRYDKKHLVPFGEYIPYGFRWFVNAIGIPMGDFSRGAERQANFQVGEHIFAPNICYEDIFGDELLSALFPAEIQTASGTIHNPGATILFNVSNLAWFGNSSALGQHLQMAKMRAIETARPMLRATNTGATAYINAKGELISQLPYLSAGVLDIDVQGMTGFTPYAHIKNNAFFIFVAFMLLLFVVKKRRTT</sequence>
<evidence type="ECO:0000256" key="3">
    <source>
        <dbReference type="ARBA" id="ARBA00022475"/>
    </source>
</evidence>
<dbReference type="EMBL" id="JABGBN010000005">
    <property type="protein sequence ID" value="NOL51977.1"/>
    <property type="molecule type" value="Genomic_DNA"/>
</dbReference>
<dbReference type="InterPro" id="IPR045378">
    <property type="entry name" value="LNT_N"/>
</dbReference>
<feature type="transmembrane region" description="Helical" evidence="9">
    <location>
        <begin position="24"/>
        <end position="43"/>
    </location>
</feature>
<feature type="domain" description="CN hydrolase" evidence="10">
    <location>
        <begin position="225"/>
        <end position="494"/>
    </location>
</feature>
<dbReference type="GO" id="GO:0005886">
    <property type="term" value="C:plasma membrane"/>
    <property type="evidence" value="ECO:0007669"/>
    <property type="project" value="UniProtKB-SubCell"/>
</dbReference>
<dbReference type="PANTHER" id="PTHR38686:SF1">
    <property type="entry name" value="APOLIPOPROTEIN N-ACYLTRANSFERASE"/>
    <property type="match status" value="1"/>
</dbReference>
<dbReference type="EC" id="2.3.1.269" evidence="9"/>
<dbReference type="HAMAP" id="MF_01148">
    <property type="entry name" value="Lnt"/>
    <property type="match status" value="1"/>
</dbReference>
<comment type="caution">
    <text evidence="11">The sequence shown here is derived from an EMBL/GenBank/DDBJ whole genome shotgun (WGS) entry which is preliminary data.</text>
</comment>
<dbReference type="Pfam" id="PF20154">
    <property type="entry name" value="LNT_N"/>
    <property type="match status" value="1"/>
</dbReference>
<evidence type="ECO:0000256" key="7">
    <source>
        <dbReference type="ARBA" id="ARBA00023136"/>
    </source>
</evidence>
<dbReference type="InterPro" id="IPR036526">
    <property type="entry name" value="C-N_Hydrolase_sf"/>
</dbReference>
<evidence type="ECO:0000256" key="4">
    <source>
        <dbReference type="ARBA" id="ARBA00022679"/>
    </source>
</evidence>
<comment type="function">
    <text evidence="9">Catalyzes the phospholipid dependent N-acylation of the N-terminal cysteine of apolipoprotein, the last step in lipoprotein maturation.</text>
</comment>
<dbReference type="InterPro" id="IPR004563">
    <property type="entry name" value="Apolipo_AcylTrfase"/>
</dbReference>
<feature type="transmembrane region" description="Helical" evidence="9">
    <location>
        <begin position="163"/>
        <end position="184"/>
    </location>
</feature>
<keyword evidence="12" id="KW-1185">Reference proteome</keyword>
<feature type="transmembrane region" description="Helical" evidence="9">
    <location>
        <begin position="84"/>
        <end position="107"/>
    </location>
</feature>
<feature type="transmembrane region" description="Helical" evidence="9">
    <location>
        <begin position="191"/>
        <end position="207"/>
    </location>
</feature>
<evidence type="ECO:0000256" key="9">
    <source>
        <dbReference type="HAMAP-Rule" id="MF_01148"/>
    </source>
</evidence>
<comment type="catalytic activity">
    <reaction evidence="9">
        <text>N-terminal S-1,2-diacyl-sn-glyceryl-L-cysteinyl-[lipoprotein] + a glycerophospholipid = N-acyl-S-1,2-diacyl-sn-glyceryl-L-cysteinyl-[lipoprotein] + a 2-acyl-sn-glycero-3-phospholipid + H(+)</text>
        <dbReference type="Rhea" id="RHEA:48228"/>
        <dbReference type="Rhea" id="RHEA-COMP:14681"/>
        <dbReference type="Rhea" id="RHEA-COMP:14684"/>
        <dbReference type="ChEBI" id="CHEBI:15378"/>
        <dbReference type="ChEBI" id="CHEBI:136912"/>
        <dbReference type="ChEBI" id="CHEBI:140656"/>
        <dbReference type="ChEBI" id="CHEBI:140657"/>
        <dbReference type="ChEBI" id="CHEBI:140660"/>
        <dbReference type="EC" id="2.3.1.269"/>
    </reaction>
</comment>
<dbReference type="PROSITE" id="PS50263">
    <property type="entry name" value="CN_HYDROLASE"/>
    <property type="match status" value="1"/>
</dbReference>
<keyword evidence="11" id="KW-0449">Lipoprotein</keyword>
<dbReference type="SUPFAM" id="SSF56317">
    <property type="entry name" value="Carbon-nitrogen hydrolase"/>
    <property type="match status" value="1"/>
</dbReference>
<comment type="pathway">
    <text evidence="9">Protein modification; lipoprotein biosynthesis (N-acyl transfer).</text>
</comment>
<protein>
    <recommendedName>
        <fullName evidence="9">Apolipoprotein N-acyltransferase</fullName>
        <shortName evidence="9">ALP N-acyltransferase</shortName>
        <ecNumber evidence="9">2.3.1.269</ecNumber>
    </recommendedName>
</protein>
<evidence type="ECO:0000256" key="6">
    <source>
        <dbReference type="ARBA" id="ARBA00022989"/>
    </source>
</evidence>
<dbReference type="GO" id="GO:0042158">
    <property type="term" value="P:lipoprotein biosynthetic process"/>
    <property type="evidence" value="ECO:0007669"/>
    <property type="project" value="UniProtKB-UniRule"/>
</dbReference>
<accession>A0A849PAP3</accession>
<gene>
    <name evidence="9 11" type="primary">lnt</name>
    <name evidence="11" type="ORF">HKX39_07315</name>
</gene>
<feature type="transmembrane region" description="Helical" evidence="9">
    <location>
        <begin position="504"/>
        <end position="522"/>
    </location>
</feature>
<evidence type="ECO:0000256" key="8">
    <source>
        <dbReference type="ARBA" id="ARBA00023315"/>
    </source>
</evidence>
<dbReference type="GO" id="GO:0016410">
    <property type="term" value="F:N-acyltransferase activity"/>
    <property type="evidence" value="ECO:0007669"/>
    <property type="project" value="UniProtKB-UniRule"/>
</dbReference>
<dbReference type="NCBIfam" id="TIGR00546">
    <property type="entry name" value="lnt"/>
    <property type="match status" value="1"/>
</dbReference>
<dbReference type="PANTHER" id="PTHR38686">
    <property type="entry name" value="APOLIPOPROTEIN N-ACYLTRANSFERASE"/>
    <property type="match status" value="1"/>
</dbReference>
<evidence type="ECO:0000313" key="12">
    <source>
        <dbReference type="Proteomes" id="UP000537862"/>
    </source>
</evidence>
<dbReference type="RefSeq" id="WP_171680677.1">
    <property type="nucleotide sequence ID" value="NZ_JABGBN010000005.1"/>
</dbReference>
<keyword evidence="3 9" id="KW-1003">Cell membrane</keyword>
<dbReference type="InterPro" id="IPR003010">
    <property type="entry name" value="C-N_Hydrolase"/>
</dbReference>
<feature type="transmembrane region" description="Helical" evidence="9">
    <location>
        <begin position="119"/>
        <end position="143"/>
    </location>
</feature>
<organism evidence="11 12">
    <name type="scientific">Pelistega suis</name>
    <dbReference type="NCBI Taxonomy" id="1631957"/>
    <lineage>
        <taxon>Bacteria</taxon>
        <taxon>Pseudomonadati</taxon>
        <taxon>Pseudomonadota</taxon>
        <taxon>Betaproteobacteria</taxon>
        <taxon>Burkholderiales</taxon>
        <taxon>Alcaligenaceae</taxon>
        <taxon>Pelistega</taxon>
    </lineage>
</organism>
<dbReference type="CDD" id="cd07571">
    <property type="entry name" value="ALP_N-acyl_transferase"/>
    <property type="match status" value="1"/>
</dbReference>
<keyword evidence="5 9" id="KW-0812">Transmembrane</keyword>
<reference evidence="11 12" key="1">
    <citation type="submission" date="2020-05" db="EMBL/GenBank/DDBJ databases">
        <authorList>
            <person name="Niu N."/>
        </authorList>
    </citation>
    <scope>NUCLEOTIDE SEQUENCE [LARGE SCALE GENOMIC DNA]</scope>
    <source>
        <strain evidence="11 12">3340-03</strain>
    </source>
</reference>
<evidence type="ECO:0000313" key="11">
    <source>
        <dbReference type="EMBL" id="NOL51977.1"/>
    </source>
</evidence>
<keyword evidence="4 9" id="KW-0808">Transferase</keyword>
<keyword evidence="8 9" id="KW-0012">Acyltransferase</keyword>
<dbReference type="AlphaFoldDB" id="A0A849PAP3"/>
<comment type="subcellular location">
    <subcellularLocation>
        <location evidence="1 9">Cell membrane</location>
        <topology evidence="1 9">Multi-pass membrane protein</topology>
    </subcellularLocation>
</comment>
<evidence type="ECO:0000256" key="2">
    <source>
        <dbReference type="ARBA" id="ARBA00010065"/>
    </source>
</evidence>
<comment type="similarity">
    <text evidence="2 9">Belongs to the CN hydrolase family. Apolipoprotein N-acyltransferase subfamily.</text>
</comment>
<dbReference type="UniPathway" id="UPA00666"/>
<dbReference type="Pfam" id="PF00795">
    <property type="entry name" value="CN_hydrolase"/>
    <property type="match status" value="1"/>
</dbReference>
<evidence type="ECO:0000256" key="5">
    <source>
        <dbReference type="ARBA" id="ARBA00022692"/>
    </source>
</evidence>
<keyword evidence="7 9" id="KW-0472">Membrane</keyword>
<evidence type="ECO:0000259" key="10">
    <source>
        <dbReference type="PROSITE" id="PS50263"/>
    </source>
</evidence>
<evidence type="ECO:0000256" key="1">
    <source>
        <dbReference type="ARBA" id="ARBA00004651"/>
    </source>
</evidence>
<dbReference type="Proteomes" id="UP000537862">
    <property type="component" value="Unassembled WGS sequence"/>
</dbReference>
<dbReference type="Gene3D" id="3.60.110.10">
    <property type="entry name" value="Carbon-nitrogen hydrolase"/>
    <property type="match status" value="1"/>
</dbReference>
<keyword evidence="6 9" id="KW-1133">Transmembrane helix</keyword>
<feature type="transmembrane region" description="Helical" evidence="9">
    <location>
        <begin position="52"/>
        <end position="72"/>
    </location>
</feature>